<dbReference type="InterPro" id="IPR011989">
    <property type="entry name" value="ARM-like"/>
</dbReference>
<organism evidence="2 3">
    <name type="scientific">Tectimicrobiota bacterium</name>
    <dbReference type="NCBI Taxonomy" id="2528274"/>
    <lineage>
        <taxon>Bacteria</taxon>
        <taxon>Pseudomonadati</taxon>
        <taxon>Nitrospinota/Tectimicrobiota group</taxon>
        <taxon>Candidatus Tectimicrobiota</taxon>
    </lineage>
</organism>
<dbReference type="SUPFAM" id="SSF48371">
    <property type="entry name" value="ARM repeat"/>
    <property type="match status" value="1"/>
</dbReference>
<dbReference type="InterPro" id="IPR016024">
    <property type="entry name" value="ARM-type_fold"/>
</dbReference>
<proteinExistence type="predicted"/>
<dbReference type="PANTHER" id="PTHR12697">
    <property type="entry name" value="PBS LYASE HEAT-LIKE PROTEIN"/>
    <property type="match status" value="1"/>
</dbReference>
<feature type="signal peptide" evidence="1">
    <location>
        <begin position="1"/>
        <end position="29"/>
    </location>
</feature>
<evidence type="ECO:0000313" key="2">
    <source>
        <dbReference type="EMBL" id="MBI3013482.1"/>
    </source>
</evidence>
<sequence length="356" mass="39183">MVAKRGRAILSLVLCLVCLLGWMVEPAPAAGPKKTAPSTRQSRDRWITVLKTGKPEQRAEAARELGYLRERRAVAPLLKALEDPDDEVRLFAARSLAFFKFSDNEEGVGALVDHLRDESEWVRRFAAHALMATRDERVIDALLNVMQENKADLPDFAAAGIVHPRNQNILQFLTQAKDGQNQQQQVFARNAIDFIRRVAQVRSPNSFLIQELTSKNALHRTFSALAFNAVYDERAERALVRRLKDQAPAVRRYAASALGFIGGKNSAGPVAELLSDSNGEVRQSAAFSLGFIGEKKISGKLVAGLSGGDSNLKAFSAGRPEALGPLMFLEQTEKEGEVGRRARWAIERLKKRAAGG</sequence>
<dbReference type="AlphaFoldDB" id="A0A932GLZ0"/>
<dbReference type="PANTHER" id="PTHR12697:SF38">
    <property type="entry name" value="PBS LYASE HEAT DOMAIN PROTEIN REPEAT-CONTAINING PROTEIN"/>
    <property type="match status" value="1"/>
</dbReference>
<evidence type="ECO:0000256" key="1">
    <source>
        <dbReference type="SAM" id="SignalP"/>
    </source>
</evidence>
<evidence type="ECO:0000313" key="3">
    <source>
        <dbReference type="Proteomes" id="UP000741360"/>
    </source>
</evidence>
<comment type="caution">
    <text evidence="2">The sequence shown here is derived from an EMBL/GenBank/DDBJ whole genome shotgun (WGS) entry which is preliminary data.</text>
</comment>
<reference evidence="2" key="1">
    <citation type="submission" date="2020-07" db="EMBL/GenBank/DDBJ databases">
        <title>Huge and variable diversity of episymbiotic CPR bacteria and DPANN archaea in groundwater ecosystems.</title>
        <authorList>
            <person name="He C.Y."/>
            <person name="Keren R."/>
            <person name="Whittaker M."/>
            <person name="Farag I.F."/>
            <person name="Doudna J."/>
            <person name="Cate J.H.D."/>
            <person name="Banfield J.F."/>
        </authorList>
    </citation>
    <scope>NUCLEOTIDE SEQUENCE</scope>
    <source>
        <strain evidence="2">NC_groundwater_717_Ag_S-0.2um_59_8</strain>
    </source>
</reference>
<dbReference type="SMART" id="SM00567">
    <property type="entry name" value="EZ_HEAT"/>
    <property type="match status" value="5"/>
</dbReference>
<dbReference type="Gene3D" id="1.25.10.10">
    <property type="entry name" value="Leucine-rich Repeat Variant"/>
    <property type="match status" value="2"/>
</dbReference>
<name>A0A932GLZ0_UNCTE</name>
<dbReference type="Pfam" id="PF13646">
    <property type="entry name" value="HEAT_2"/>
    <property type="match status" value="3"/>
</dbReference>
<feature type="chain" id="PRO_5037690949" evidence="1">
    <location>
        <begin position="30"/>
        <end position="356"/>
    </location>
</feature>
<accession>A0A932GLZ0</accession>
<dbReference type="Proteomes" id="UP000741360">
    <property type="component" value="Unassembled WGS sequence"/>
</dbReference>
<protein>
    <submittedName>
        <fullName evidence="2">HEAT repeat domain-containing protein</fullName>
    </submittedName>
</protein>
<gene>
    <name evidence="2" type="ORF">HYY65_00120</name>
</gene>
<dbReference type="EMBL" id="JACPSX010000002">
    <property type="protein sequence ID" value="MBI3013482.1"/>
    <property type="molecule type" value="Genomic_DNA"/>
</dbReference>
<dbReference type="InterPro" id="IPR004155">
    <property type="entry name" value="PBS_lyase_HEAT"/>
</dbReference>
<dbReference type="GO" id="GO:0016491">
    <property type="term" value="F:oxidoreductase activity"/>
    <property type="evidence" value="ECO:0007669"/>
    <property type="project" value="TreeGrafter"/>
</dbReference>
<keyword evidence="1" id="KW-0732">Signal</keyword>